<feature type="domain" description="Protein kinase" evidence="2">
    <location>
        <begin position="251"/>
        <end position="598"/>
    </location>
</feature>
<dbReference type="GO" id="GO:0005524">
    <property type="term" value="F:ATP binding"/>
    <property type="evidence" value="ECO:0007669"/>
    <property type="project" value="InterPro"/>
</dbReference>
<sequence length="598" mass="69732">MAAKPQEVFRLLFQQGKLVLDNPQKVTHIHDRGESFRQKSEQRNPASRGSIGASRRPEEFRFEHDVIRIIAEELDEAAAMVPDLLEPDKEFIPRRTFEQIMTHSRVLSAVHVLKCFKGVQDKDQLAREIQYGSTDGSKSPCVKLLAILIGIDKAEDMSKHMWTDELRDSCLPLRKVPNDRRRTLQCRKHKEHRLLNSYRRPEDRNRFSQWTYSMCSPFIKWEHGTHQHYLLDTGDVFPMEVMAKVEEEERKSDSGGNSYGGFSEVYKVRIHEGHSDFGVHGIRHPQGYFALKKLTSHSRDSFNLELSSLVSTAQNYQKKHIIQLLATFEVKNAATRESTFYLLFDWADGTLNKFWQSNEALVRDKRHCKWMATQFYEVSEALRYVHNDREPTVRYLEDRDSNKQLYGRHGDIKPGNFLWFKSDSFPGLLALADFGLGRLHTQVSRSKQDPNSLERTATYRCPEFDLEFGLVSPRSDIFSLGCVFLEYVTWFLLGLEDVEKTFPDFRLEQDKHGFDSDVFFSIKDKKAYLKSSVTKWITKLKNHRDCSWYLSDLLDVIRDRMLDPESTTRIPSSLLSKRMKDLLKACTVDPDYYLKPKS</sequence>
<comment type="caution">
    <text evidence="3">The sequence shown here is derived from an EMBL/GenBank/DDBJ whole genome shotgun (WGS) entry which is preliminary data.</text>
</comment>
<feature type="region of interest" description="Disordered" evidence="1">
    <location>
        <begin position="29"/>
        <end position="56"/>
    </location>
</feature>
<dbReference type="PANTHER" id="PTHR24359:SF37">
    <property type="entry name" value="PROTEIN KINASE DOMAIN-CONTAINING PROTEIN"/>
    <property type="match status" value="1"/>
</dbReference>
<keyword evidence="3" id="KW-0808">Transferase</keyword>
<dbReference type="InterPro" id="IPR011009">
    <property type="entry name" value="Kinase-like_dom_sf"/>
</dbReference>
<reference evidence="3 4" key="1">
    <citation type="submission" date="2014-02" db="EMBL/GenBank/DDBJ databases">
        <title>The genome sequence of Colletotrichum nymphaeae SA-01.</title>
        <authorList>
            <person name="Baroncelli R."/>
            <person name="Thon M.R."/>
        </authorList>
    </citation>
    <scope>NUCLEOTIDE SEQUENCE [LARGE SCALE GENOMIC DNA]</scope>
    <source>
        <strain evidence="3 4">SA-01</strain>
    </source>
</reference>
<evidence type="ECO:0000259" key="2">
    <source>
        <dbReference type="PROSITE" id="PS50011"/>
    </source>
</evidence>
<name>A0A135S5L9_9PEZI</name>
<organism evidence="3 4">
    <name type="scientific">Colletotrichum nymphaeae SA-01</name>
    <dbReference type="NCBI Taxonomy" id="1460502"/>
    <lineage>
        <taxon>Eukaryota</taxon>
        <taxon>Fungi</taxon>
        <taxon>Dikarya</taxon>
        <taxon>Ascomycota</taxon>
        <taxon>Pezizomycotina</taxon>
        <taxon>Sordariomycetes</taxon>
        <taxon>Hypocreomycetidae</taxon>
        <taxon>Glomerellales</taxon>
        <taxon>Glomerellaceae</taxon>
        <taxon>Colletotrichum</taxon>
        <taxon>Colletotrichum acutatum species complex</taxon>
    </lineage>
</organism>
<accession>A0A135S5L9</accession>
<proteinExistence type="predicted"/>
<dbReference type="OrthoDB" id="20872at2759"/>
<feature type="compositionally biased region" description="Basic and acidic residues" evidence="1">
    <location>
        <begin position="29"/>
        <end position="42"/>
    </location>
</feature>
<dbReference type="PROSITE" id="PS50011">
    <property type="entry name" value="PROTEIN_KINASE_DOM"/>
    <property type="match status" value="1"/>
</dbReference>
<keyword evidence="3" id="KW-0418">Kinase</keyword>
<dbReference type="AlphaFoldDB" id="A0A135S5L9"/>
<dbReference type="Pfam" id="PF00069">
    <property type="entry name" value="Pkinase"/>
    <property type="match status" value="1"/>
</dbReference>
<dbReference type="InterPro" id="IPR000719">
    <property type="entry name" value="Prot_kinase_dom"/>
</dbReference>
<dbReference type="GO" id="GO:0004674">
    <property type="term" value="F:protein serine/threonine kinase activity"/>
    <property type="evidence" value="ECO:0007669"/>
    <property type="project" value="TreeGrafter"/>
</dbReference>
<dbReference type="PANTHER" id="PTHR24359">
    <property type="entry name" value="SERINE/THREONINE-PROTEIN KINASE SBK1"/>
    <property type="match status" value="1"/>
</dbReference>
<dbReference type="Gene3D" id="1.10.510.10">
    <property type="entry name" value="Transferase(Phosphotransferase) domain 1"/>
    <property type="match status" value="1"/>
</dbReference>
<evidence type="ECO:0000313" key="3">
    <source>
        <dbReference type="EMBL" id="KXH31141.1"/>
    </source>
</evidence>
<dbReference type="Proteomes" id="UP000070054">
    <property type="component" value="Unassembled WGS sequence"/>
</dbReference>
<gene>
    <name evidence="3" type="ORF">CNYM01_13523</name>
</gene>
<dbReference type="EMBL" id="JEMN01001629">
    <property type="protein sequence ID" value="KXH31141.1"/>
    <property type="molecule type" value="Genomic_DNA"/>
</dbReference>
<dbReference type="SMART" id="SM00220">
    <property type="entry name" value="S_TKc"/>
    <property type="match status" value="1"/>
</dbReference>
<evidence type="ECO:0000256" key="1">
    <source>
        <dbReference type="SAM" id="MobiDB-lite"/>
    </source>
</evidence>
<keyword evidence="4" id="KW-1185">Reference proteome</keyword>
<dbReference type="SUPFAM" id="SSF56112">
    <property type="entry name" value="Protein kinase-like (PK-like)"/>
    <property type="match status" value="1"/>
</dbReference>
<protein>
    <submittedName>
        <fullName evidence="3">Protein kinase</fullName>
    </submittedName>
</protein>
<evidence type="ECO:0000313" key="4">
    <source>
        <dbReference type="Proteomes" id="UP000070054"/>
    </source>
</evidence>